<keyword evidence="3" id="KW-1185">Reference proteome</keyword>
<reference evidence="3" key="1">
    <citation type="journal article" date="2017" name="Nature">
        <title>The sunflower genome provides insights into oil metabolism, flowering and Asterid evolution.</title>
        <authorList>
            <person name="Badouin H."/>
            <person name="Gouzy J."/>
            <person name="Grassa C.J."/>
            <person name="Murat F."/>
            <person name="Staton S.E."/>
            <person name="Cottret L."/>
            <person name="Lelandais-Briere C."/>
            <person name="Owens G.L."/>
            <person name="Carrere S."/>
            <person name="Mayjonade B."/>
            <person name="Legrand L."/>
            <person name="Gill N."/>
            <person name="Kane N.C."/>
            <person name="Bowers J.E."/>
            <person name="Hubner S."/>
            <person name="Bellec A."/>
            <person name="Berard A."/>
            <person name="Berges H."/>
            <person name="Blanchet N."/>
            <person name="Boniface M.C."/>
            <person name="Brunel D."/>
            <person name="Catrice O."/>
            <person name="Chaidir N."/>
            <person name="Claudel C."/>
            <person name="Donnadieu C."/>
            <person name="Faraut T."/>
            <person name="Fievet G."/>
            <person name="Helmstetter N."/>
            <person name="King M."/>
            <person name="Knapp S.J."/>
            <person name="Lai Z."/>
            <person name="Le Paslier M.C."/>
            <person name="Lippi Y."/>
            <person name="Lorenzon L."/>
            <person name="Mandel J.R."/>
            <person name="Marage G."/>
            <person name="Marchand G."/>
            <person name="Marquand E."/>
            <person name="Bret-Mestries E."/>
            <person name="Morien E."/>
            <person name="Nambeesan S."/>
            <person name="Nguyen T."/>
            <person name="Pegot-Espagnet P."/>
            <person name="Pouilly N."/>
            <person name="Raftis F."/>
            <person name="Sallet E."/>
            <person name="Schiex T."/>
            <person name="Thomas J."/>
            <person name="Vandecasteele C."/>
            <person name="Vares D."/>
            <person name="Vear F."/>
            <person name="Vautrin S."/>
            <person name="Crespi M."/>
            <person name="Mangin B."/>
            <person name="Burke J.M."/>
            <person name="Salse J."/>
            <person name="Munos S."/>
            <person name="Vincourt P."/>
            <person name="Rieseberg L.H."/>
            <person name="Langlade N.B."/>
        </authorList>
    </citation>
    <scope>NUCLEOTIDE SEQUENCE [LARGE SCALE GENOMIC DNA]</scope>
    <source>
        <strain evidence="3">cv. SF193</strain>
    </source>
</reference>
<accession>A0A251RXK4</accession>
<sequence length="57" mass="6837">MKISPDWFRFCYLRLLLLVVVWLSWPFRLLDNPKISVRRSSSFGCNEASIRRTYGEI</sequence>
<name>A0A251RXK4_HELAN</name>
<dbReference type="Proteomes" id="UP000215914">
    <property type="component" value="Chromosome 16"/>
</dbReference>
<evidence type="ECO:0000256" key="1">
    <source>
        <dbReference type="SAM" id="Phobius"/>
    </source>
</evidence>
<keyword evidence="1" id="KW-1133">Transmembrane helix</keyword>
<keyword evidence="1" id="KW-0472">Membrane</keyword>
<feature type="transmembrane region" description="Helical" evidence="1">
    <location>
        <begin position="12"/>
        <end position="30"/>
    </location>
</feature>
<protein>
    <submittedName>
        <fullName evidence="2">Uncharacterized protein</fullName>
    </submittedName>
</protein>
<proteinExistence type="predicted"/>
<gene>
    <name evidence="2" type="ORF">HannXRQ_Chr16g0507001</name>
</gene>
<dbReference type="EMBL" id="CM007905">
    <property type="protein sequence ID" value="OTF91094.1"/>
    <property type="molecule type" value="Genomic_DNA"/>
</dbReference>
<dbReference type="InParanoid" id="A0A251RXK4"/>
<dbReference type="AlphaFoldDB" id="A0A251RXK4"/>
<evidence type="ECO:0000313" key="3">
    <source>
        <dbReference type="Proteomes" id="UP000215914"/>
    </source>
</evidence>
<organism evidence="2 3">
    <name type="scientific">Helianthus annuus</name>
    <name type="common">Common sunflower</name>
    <dbReference type="NCBI Taxonomy" id="4232"/>
    <lineage>
        <taxon>Eukaryota</taxon>
        <taxon>Viridiplantae</taxon>
        <taxon>Streptophyta</taxon>
        <taxon>Embryophyta</taxon>
        <taxon>Tracheophyta</taxon>
        <taxon>Spermatophyta</taxon>
        <taxon>Magnoliopsida</taxon>
        <taxon>eudicotyledons</taxon>
        <taxon>Gunneridae</taxon>
        <taxon>Pentapetalae</taxon>
        <taxon>asterids</taxon>
        <taxon>campanulids</taxon>
        <taxon>Asterales</taxon>
        <taxon>Asteraceae</taxon>
        <taxon>Asteroideae</taxon>
        <taxon>Heliantheae alliance</taxon>
        <taxon>Heliantheae</taxon>
        <taxon>Helianthus</taxon>
    </lineage>
</organism>
<evidence type="ECO:0000313" key="2">
    <source>
        <dbReference type="EMBL" id="OTF91094.1"/>
    </source>
</evidence>
<keyword evidence="1" id="KW-0812">Transmembrane</keyword>